<sequence length="79" mass="8641">MLSVQVFEPLPHRRCCQAGVCQPAFSQTAYLCDFALATLDDFVAVWQNAAALDVAKQWKAYGAGEVVDKGWCKPSFVDG</sequence>
<reference evidence="1 2" key="1">
    <citation type="submission" date="2018-01" db="EMBL/GenBank/DDBJ databases">
        <title>The draft genome sequence of Cohaesibacter sp. H1304.</title>
        <authorList>
            <person name="Wang N.-N."/>
            <person name="Du Z.-J."/>
        </authorList>
    </citation>
    <scope>NUCLEOTIDE SEQUENCE [LARGE SCALE GENOMIC DNA]</scope>
    <source>
        <strain evidence="1 2">H1304</strain>
    </source>
</reference>
<dbReference type="AlphaFoldDB" id="A0A2N5XM98"/>
<accession>A0A2N5XM98</accession>
<dbReference type="EMBL" id="PKUQ01000047">
    <property type="protein sequence ID" value="PLW75666.1"/>
    <property type="molecule type" value="Genomic_DNA"/>
</dbReference>
<dbReference type="Proteomes" id="UP000234881">
    <property type="component" value="Unassembled WGS sequence"/>
</dbReference>
<evidence type="ECO:0000313" key="2">
    <source>
        <dbReference type="Proteomes" id="UP000234881"/>
    </source>
</evidence>
<protein>
    <submittedName>
        <fullName evidence="1">Uncharacterized protein</fullName>
    </submittedName>
</protein>
<organism evidence="1 2">
    <name type="scientific">Cohaesibacter celericrescens</name>
    <dbReference type="NCBI Taxonomy" id="2067669"/>
    <lineage>
        <taxon>Bacteria</taxon>
        <taxon>Pseudomonadati</taxon>
        <taxon>Pseudomonadota</taxon>
        <taxon>Alphaproteobacteria</taxon>
        <taxon>Hyphomicrobiales</taxon>
        <taxon>Cohaesibacteraceae</taxon>
    </lineage>
</organism>
<gene>
    <name evidence="1" type="ORF">C0081_18665</name>
</gene>
<evidence type="ECO:0000313" key="1">
    <source>
        <dbReference type="EMBL" id="PLW75666.1"/>
    </source>
</evidence>
<comment type="caution">
    <text evidence="1">The sequence shown here is derived from an EMBL/GenBank/DDBJ whole genome shotgun (WGS) entry which is preliminary data.</text>
</comment>
<proteinExistence type="predicted"/>
<keyword evidence="2" id="KW-1185">Reference proteome</keyword>
<name>A0A2N5XM98_9HYPH</name>